<feature type="region of interest" description="Disordered" evidence="1">
    <location>
        <begin position="80"/>
        <end position="102"/>
    </location>
</feature>
<evidence type="ECO:0000313" key="2">
    <source>
        <dbReference type="EMBL" id="LAA84126.1"/>
    </source>
</evidence>
<name>A0A2D4IIU2_MICLE</name>
<sequence length="188" mass="21015">MRLPLNMTQTAVGQNALGRFLADKNHYYRINSHSSITTLAAKKLPNQSSGFDLLVPPPPIQLCLSLMLFQEVDINGPIPDKSFSKSSPGDNHSLKALNPVEHLGPRGPTGSHSSLLFFPIRLTIIWLEFEGKQLIFRALITNPHLSPPLLRFLQPKHTRSCLLYPYQVPMSHCKSSSGLDRYDCSLGW</sequence>
<reference evidence="2" key="2">
    <citation type="submission" date="2017-11" db="EMBL/GenBank/DDBJ databases">
        <title>Coralsnake Venomics: Analyses of Venom Gland Transcriptomes and Proteomes of Six Brazilian Taxa.</title>
        <authorList>
            <person name="Aird S.D."/>
            <person name="Jorge da Silva N."/>
            <person name="Qiu L."/>
            <person name="Villar-Briones A."/>
            <person name="Aparecida-Saddi V."/>
            <person name="Campos-Telles M.P."/>
            <person name="Grau M."/>
            <person name="Mikheyev A.S."/>
        </authorList>
    </citation>
    <scope>NUCLEOTIDE SEQUENCE</scope>
    <source>
        <tissue evidence="2">Venom_gland</tissue>
    </source>
</reference>
<dbReference type="EMBL" id="IACK01109496">
    <property type="protein sequence ID" value="LAA84126.1"/>
    <property type="molecule type" value="Transcribed_RNA"/>
</dbReference>
<reference evidence="2" key="1">
    <citation type="submission" date="2017-07" db="EMBL/GenBank/DDBJ databases">
        <authorList>
            <person name="Mikheyev A."/>
            <person name="Grau M."/>
        </authorList>
    </citation>
    <scope>NUCLEOTIDE SEQUENCE</scope>
    <source>
        <tissue evidence="2">Venom_gland</tissue>
    </source>
</reference>
<proteinExistence type="predicted"/>
<protein>
    <submittedName>
        <fullName evidence="2">Uncharacterized protein</fullName>
    </submittedName>
</protein>
<accession>A0A2D4IIU2</accession>
<dbReference type="AlphaFoldDB" id="A0A2D4IIU2"/>
<evidence type="ECO:0000256" key="1">
    <source>
        <dbReference type="SAM" id="MobiDB-lite"/>
    </source>
</evidence>
<organism evidence="2">
    <name type="scientific">Micrurus lemniscatus lemniscatus</name>
    <dbReference type="NCBI Taxonomy" id="129467"/>
    <lineage>
        <taxon>Eukaryota</taxon>
        <taxon>Metazoa</taxon>
        <taxon>Chordata</taxon>
        <taxon>Craniata</taxon>
        <taxon>Vertebrata</taxon>
        <taxon>Euteleostomi</taxon>
        <taxon>Lepidosauria</taxon>
        <taxon>Squamata</taxon>
        <taxon>Bifurcata</taxon>
        <taxon>Unidentata</taxon>
        <taxon>Episquamata</taxon>
        <taxon>Toxicofera</taxon>
        <taxon>Serpentes</taxon>
        <taxon>Colubroidea</taxon>
        <taxon>Elapidae</taxon>
        <taxon>Elapinae</taxon>
        <taxon>Micrurus</taxon>
    </lineage>
</organism>